<keyword evidence="6" id="KW-0699">rRNA-binding</keyword>
<keyword evidence="3 6" id="KW-0689">Ribosomal protein</keyword>
<keyword evidence="6" id="KW-0694">RNA-binding</keyword>
<organism evidence="8">
    <name type="scientific">Candidatus Improbicoccus pseudotrichonymphae</name>
    <dbReference type="NCBI Taxonomy" id="3033792"/>
    <lineage>
        <taxon>Bacteria</taxon>
        <taxon>Bacillati</taxon>
        <taxon>Bacillota</taxon>
        <taxon>Clostridia</taxon>
        <taxon>Candidatus Improbicoccus</taxon>
    </lineage>
</organism>
<dbReference type="AlphaFoldDB" id="A0AA48HXL3"/>
<evidence type="ECO:0000256" key="3">
    <source>
        <dbReference type="ARBA" id="ARBA00022980"/>
    </source>
</evidence>
<dbReference type="GO" id="GO:0003735">
    <property type="term" value="F:structural constituent of ribosome"/>
    <property type="evidence" value="ECO:0007669"/>
    <property type="project" value="InterPro"/>
</dbReference>
<dbReference type="HAMAP" id="MF_01328_B">
    <property type="entry name" value="Ribosomal_uL4_B"/>
    <property type="match status" value="1"/>
</dbReference>
<protein>
    <recommendedName>
        <fullName evidence="5 6">Large ribosomal subunit protein uL4</fullName>
    </recommendedName>
</protein>
<dbReference type="Proteomes" id="UP001337580">
    <property type="component" value="Chromosome"/>
</dbReference>
<dbReference type="GO" id="GO:0006412">
    <property type="term" value="P:translation"/>
    <property type="evidence" value="ECO:0007669"/>
    <property type="project" value="UniProtKB-UniRule"/>
</dbReference>
<dbReference type="GO" id="GO:0019843">
    <property type="term" value="F:rRNA binding"/>
    <property type="evidence" value="ECO:0007669"/>
    <property type="project" value="UniProtKB-UniRule"/>
</dbReference>
<dbReference type="PANTHER" id="PTHR10746">
    <property type="entry name" value="50S RIBOSOMAL PROTEIN L4"/>
    <property type="match status" value="1"/>
</dbReference>
<name>A0AA48HXL3_9FIRM</name>
<feature type="region of interest" description="Disordered" evidence="7">
    <location>
        <begin position="50"/>
        <end position="86"/>
    </location>
</feature>
<dbReference type="InterPro" id="IPR023574">
    <property type="entry name" value="Ribosomal_uL4_dom_sf"/>
</dbReference>
<accession>A0AA48HXL3</accession>
<comment type="similarity">
    <text evidence="1 6">Belongs to the universal ribosomal protein uL4 family.</text>
</comment>
<evidence type="ECO:0000313" key="8">
    <source>
        <dbReference type="EMBL" id="BED91594.1"/>
    </source>
</evidence>
<dbReference type="GO" id="GO:0005840">
    <property type="term" value="C:ribosome"/>
    <property type="evidence" value="ECO:0007669"/>
    <property type="project" value="UniProtKB-KW"/>
</dbReference>
<sequence length="211" mass="23452">MSKQCVIDMQGVRVKEINLPDSIFGLEPNRSAMHLSIVSYLASQRRGTKSTLTRAEVSGGGRKPWKQKGTGRARQGSTRSPQWRHGGLAFAPKPRDFCISVNKKVNRLGMKSALSLKSLSGDIIVLDDLCFNEIKTKKMAEFLKLINSKAKSVIVLSKLDENVIKSARNIEGLKTVYFQNLNTYNIFYSGSLILSLESLSKVVEGIFNENL</sequence>
<dbReference type="GO" id="GO:1990904">
    <property type="term" value="C:ribonucleoprotein complex"/>
    <property type="evidence" value="ECO:0007669"/>
    <property type="project" value="UniProtKB-KW"/>
</dbReference>
<evidence type="ECO:0000256" key="7">
    <source>
        <dbReference type="SAM" id="MobiDB-lite"/>
    </source>
</evidence>
<dbReference type="NCBIfam" id="TIGR03953">
    <property type="entry name" value="rplD_bact"/>
    <property type="match status" value="1"/>
</dbReference>
<gene>
    <name evidence="6" type="primary">rplD</name>
    <name evidence="8" type="ORF">CfP315_0097</name>
</gene>
<reference evidence="8" key="1">
    <citation type="journal article" date="2023" name="ISME J.">
        <title>Emergence of putative energy parasites within Clostridia revealed by genome analysis of a novel endosymbiotic clade.</title>
        <authorList>
            <person name="Takahashi K."/>
            <person name="Kuwahara H."/>
            <person name="Horikawa Y."/>
            <person name="Izawa K."/>
            <person name="Kato D."/>
            <person name="Inagaki T."/>
            <person name="Yuki M."/>
            <person name="Ohkuma M."/>
            <person name="Hongoh Y."/>
        </authorList>
    </citation>
    <scope>NUCLEOTIDE SEQUENCE</scope>
    <source>
        <strain evidence="8">CfP3-15</strain>
    </source>
</reference>
<dbReference type="KEGG" id="ips:CfP315_0097"/>
<keyword evidence="4 6" id="KW-0687">Ribonucleoprotein</keyword>
<dbReference type="Gene3D" id="3.40.1370.10">
    <property type="match status" value="1"/>
</dbReference>
<comment type="function">
    <text evidence="6">One of the primary rRNA binding proteins, this protein initially binds near the 5'-end of the 23S rRNA. It is important during the early stages of 50S assembly. It makes multiple contacts with different domains of the 23S rRNA in the assembled 50S subunit and ribosome.</text>
</comment>
<comment type="subunit">
    <text evidence="2 6">Part of the 50S ribosomal subunit.</text>
</comment>
<dbReference type="PANTHER" id="PTHR10746:SF6">
    <property type="entry name" value="LARGE RIBOSOMAL SUBUNIT PROTEIN UL4M"/>
    <property type="match status" value="1"/>
</dbReference>
<proteinExistence type="inferred from homology"/>
<evidence type="ECO:0000256" key="1">
    <source>
        <dbReference type="ARBA" id="ARBA00010528"/>
    </source>
</evidence>
<dbReference type="SUPFAM" id="SSF52166">
    <property type="entry name" value="Ribosomal protein L4"/>
    <property type="match status" value="1"/>
</dbReference>
<evidence type="ECO:0000256" key="4">
    <source>
        <dbReference type="ARBA" id="ARBA00023274"/>
    </source>
</evidence>
<evidence type="ECO:0000256" key="5">
    <source>
        <dbReference type="ARBA" id="ARBA00035244"/>
    </source>
</evidence>
<comment type="function">
    <text evidence="6">Forms part of the polypeptide exit tunnel.</text>
</comment>
<dbReference type="InterPro" id="IPR013005">
    <property type="entry name" value="Ribosomal_uL4-like"/>
</dbReference>
<evidence type="ECO:0000256" key="6">
    <source>
        <dbReference type="HAMAP-Rule" id="MF_01328"/>
    </source>
</evidence>
<dbReference type="InterPro" id="IPR002136">
    <property type="entry name" value="Ribosomal_uL4"/>
</dbReference>
<dbReference type="Pfam" id="PF00573">
    <property type="entry name" value="Ribosomal_L4"/>
    <property type="match status" value="1"/>
</dbReference>
<dbReference type="EMBL" id="AP027924">
    <property type="protein sequence ID" value="BED91594.1"/>
    <property type="molecule type" value="Genomic_DNA"/>
</dbReference>
<evidence type="ECO:0000256" key="2">
    <source>
        <dbReference type="ARBA" id="ARBA00011838"/>
    </source>
</evidence>